<gene>
    <name evidence="1" type="ORF">IW256_007646</name>
</gene>
<dbReference type="RefSeq" id="WP_197015580.1">
    <property type="nucleotide sequence ID" value="NZ_BAABES010000003.1"/>
</dbReference>
<organism evidence="1 2">
    <name type="scientific">Actinomadura viridis</name>
    <dbReference type="NCBI Taxonomy" id="58110"/>
    <lineage>
        <taxon>Bacteria</taxon>
        <taxon>Bacillati</taxon>
        <taxon>Actinomycetota</taxon>
        <taxon>Actinomycetes</taxon>
        <taxon>Streptosporangiales</taxon>
        <taxon>Thermomonosporaceae</taxon>
        <taxon>Actinomadura</taxon>
    </lineage>
</organism>
<dbReference type="Proteomes" id="UP000614047">
    <property type="component" value="Unassembled WGS sequence"/>
</dbReference>
<comment type="caution">
    <text evidence="1">The sequence shown here is derived from an EMBL/GenBank/DDBJ whole genome shotgun (WGS) entry which is preliminary data.</text>
</comment>
<dbReference type="EMBL" id="JADOUA010000001">
    <property type="protein sequence ID" value="MBG6093533.1"/>
    <property type="molecule type" value="Genomic_DNA"/>
</dbReference>
<protein>
    <submittedName>
        <fullName evidence="1">Metal-binding protein</fullName>
    </submittedName>
</protein>
<evidence type="ECO:0000313" key="1">
    <source>
        <dbReference type="EMBL" id="MBG6093533.1"/>
    </source>
</evidence>
<proteinExistence type="predicted"/>
<reference evidence="1" key="1">
    <citation type="submission" date="2020-11" db="EMBL/GenBank/DDBJ databases">
        <title>Sequencing the genomes of 1000 actinobacteria strains.</title>
        <authorList>
            <person name="Klenk H.-P."/>
        </authorList>
    </citation>
    <scope>NUCLEOTIDE SEQUENCE</scope>
    <source>
        <strain evidence="1">DSM 43175</strain>
    </source>
</reference>
<dbReference type="AlphaFoldDB" id="A0A931DVL3"/>
<sequence>MLVGENGGAALTLGACHRVVVVVVIRDGAGWSYLWDGSQRYPAGAGAEGLLRAATALEAAAR</sequence>
<evidence type="ECO:0000313" key="2">
    <source>
        <dbReference type="Proteomes" id="UP000614047"/>
    </source>
</evidence>
<accession>A0A931DVL3</accession>
<name>A0A931DVL3_9ACTN</name>
<keyword evidence="2" id="KW-1185">Reference proteome</keyword>